<dbReference type="AlphaFoldDB" id="A0A1I5RW68"/>
<gene>
    <name evidence="3" type="ORF">SAMN05444277_101453</name>
</gene>
<dbReference type="SUPFAM" id="SSF56935">
    <property type="entry name" value="Porins"/>
    <property type="match status" value="1"/>
</dbReference>
<dbReference type="InterPro" id="IPR033900">
    <property type="entry name" value="Gram_neg_porin_domain"/>
</dbReference>
<dbReference type="Proteomes" id="UP000199031">
    <property type="component" value="Unassembled WGS sequence"/>
</dbReference>
<evidence type="ECO:0000313" key="3">
    <source>
        <dbReference type="EMBL" id="SFP62765.1"/>
    </source>
</evidence>
<sequence length="458" mass="51885">MKTLLTAIITFLISINYLSAQDDSSMHAHHNMHNMNENDTMPSAEKNMEKKDYAPMGNMSYSFSLNLPMTRNGSGTGWSPDAAPMYGHMYHSKNWMYMLHYNLFLRYNKQDLNDKGSRGDDGFDVPNWIMFMGQRQVGERGLFRFGTMLSLDALVTGQKGYPLLFQSGESAHGVPLVDRQHPHDLFSELSVAYSYALSNKADVFAYIGYPGEPALGPVAFMHRASAMDNPDAPISHHWIDATHITFGVATIGVRLGQFKLEGSSFTGREPDENRYDLDKPRFDSWSGRLSFNPSKNWAFQVSQAYVKSPEALHPDENVHRTTASAEYAAQFNKRNSFAATAVWGMNKQKDEDGEHAALAEASYRLNKLALYGKYEFVQKSTHELNLDDAIYGHELFNVNAFTIGANYDLFKLNKTKVALGTHFTFYNEDKKLYSLYGKNPAAVEVYLRIYPAMMRMKM</sequence>
<feature type="chain" id="PRO_5011561561" evidence="1">
    <location>
        <begin position="21"/>
        <end position="458"/>
    </location>
</feature>
<reference evidence="3 4" key="1">
    <citation type="submission" date="2016-10" db="EMBL/GenBank/DDBJ databases">
        <authorList>
            <person name="de Groot N.N."/>
        </authorList>
    </citation>
    <scope>NUCLEOTIDE SEQUENCE [LARGE SCALE GENOMIC DNA]</scope>
    <source>
        <strain evidence="3 4">DSM 28286</strain>
    </source>
</reference>
<proteinExistence type="predicted"/>
<organism evidence="3 4">
    <name type="scientific">Parafilimonas terrae</name>
    <dbReference type="NCBI Taxonomy" id="1465490"/>
    <lineage>
        <taxon>Bacteria</taxon>
        <taxon>Pseudomonadati</taxon>
        <taxon>Bacteroidota</taxon>
        <taxon>Chitinophagia</taxon>
        <taxon>Chitinophagales</taxon>
        <taxon>Chitinophagaceae</taxon>
        <taxon>Parafilimonas</taxon>
    </lineage>
</organism>
<evidence type="ECO:0000256" key="1">
    <source>
        <dbReference type="SAM" id="SignalP"/>
    </source>
</evidence>
<dbReference type="EMBL" id="FOXQ01000001">
    <property type="protein sequence ID" value="SFP62765.1"/>
    <property type="molecule type" value="Genomic_DNA"/>
</dbReference>
<dbReference type="OrthoDB" id="5490906at2"/>
<dbReference type="RefSeq" id="WP_090654067.1">
    <property type="nucleotide sequence ID" value="NZ_FOXQ01000001.1"/>
</dbReference>
<feature type="signal peptide" evidence="1">
    <location>
        <begin position="1"/>
        <end position="20"/>
    </location>
</feature>
<evidence type="ECO:0000259" key="2">
    <source>
        <dbReference type="Pfam" id="PF13609"/>
    </source>
</evidence>
<dbReference type="Pfam" id="PF13609">
    <property type="entry name" value="Porin_4"/>
    <property type="match status" value="1"/>
</dbReference>
<dbReference type="STRING" id="1465490.SAMN05444277_101453"/>
<name>A0A1I5RW68_9BACT</name>
<keyword evidence="4" id="KW-1185">Reference proteome</keyword>
<evidence type="ECO:0000313" key="4">
    <source>
        <dbReference type="Proteomes" id="UP000199031"/>
    </source>
</evidence>
<protein>
    <submittedName>
        <fullName evidence="3">Porin</fullName>
    </submittedName>
</protein>
<feature type="domain" description="Porin" evidence="2">
    <location>
        <begin position="255"/>
        <end position="412"/>
    </location>
</feature>
<keyword evidence="1" id="KW-0732">Signal</keyword>
<accession>A0A1I5RW68</accession>